<dbReference type="InterPro" id="IPR001087">
    <property type="entry name" value="GDSL"/>
</dbReference>
<evidence type="ECO:0008006" key="5">
    <source>
        <dbReference type="Google" id="ProtNLM"/>
    </source>
</evidence>
<sequence>MQQQNRQCILLLNLLLLLHQFFQTKAHVPAIIVFGDSSVDAGNNNYIHTIAKSNFEPYGRDFYGGQPTGRFCNGRLATDFISEAFKLPPVIPAFLDDQYTIEHFSLGVCFASAATGFDNATANILSVIPLSQQLEYYKQYQEMLRSFQGEAKASETIREALYVISLGTNDFIENYYAVIRSSRSKQFTTDEYVDFIVGIADNFVRDIYRLGARKIEVAGISPFGCLPQERVTNQDNVGECKEDYNIVAQNFNLKLSIMVDKLNKELFGVKVVFAGLYDLFLDVVRNPKAYGFENSLMGCCGTGLFEEGILCNHKTLTCPDASKYVFWDAVHPTERMYQIIADYTVRTALSVFL</sequence>
<dbReference type="EMBL" id="JAMRDG010000001">
    <property type="protein sequence ID" value="KAJ3698206.1"/>
    <property type="molecule type" value="Genomic_DNA"/>
</dbReference>
<proteinExistence type="inferred from homology"/>
<dbReference type="Gene3D" id="3.40.50.1110">
    <property type="entry name" value="SGNH hydrolase"/>
    <property type="match status" value="1"/>
</dbReference>
<feature type="signal peptide" evidence="2">
    <location>
        <begin position="1"/>
        <end position="26"/>
    </location>
</feature>
<dbReference type="CDD" id="cd01837">
    <property type="entry name" value="SGNH_plant_lipase_like"/>
    <property type="match status" value="1"/>
</dbReference>
<dbReference type="InterPro" id="IPR035669">
    <property type="entry name" value="SGNH_plant_lipase-like"/>
</dbReference>
<evidence type="ECO:0000256" key="2">
    <source>
        <dbReference type="SAM" id="SignalP"/>
    </source>
</evidence>
<keyword evidence="2" id="KW-0732">Signal</keyword>
<evidence type="ECO:0000256" key="1">
    <source>
        <dbReference type="ARBA" id="ARBA00008668"/>
    </source>
</evidence>
<dbReference type="PANTHER" id="PTHR45642:SF12">
    <property type="entry name" value="OS09G0132900 PROTEIN"/>
    <property type="match status" value="1"/>
</dbReference>
<dbReference type="Pfam" id="PF00657">
    <property type="entry name" value="Lipase_GDSL"/>
    <property type="match status" value="1"/>
</dbReference>
<dbReference type="Proteomes" id="UP001210211">
    <property type="component" value="Unassembled WGS sequence"/>
</dbReference>
<feature type="chain" id="PRO_5041956843" description="GDSL esterase/lipase" evidence="2">
    <location>
        <begin position="27"/>
        <end position="353"/>
    </location>
</feature>
<reference evidence="3 4" key="1">
    <citation type="journal article" date="2022" name="Cell">
        <title>Repeat-based holocentromeres influence genome architecture and karyotype evolution.</title>
        <authorList>
            <person name="Hofstatter P.G."/>
            <person name="Thangavel G."/>
            <person name="Lux T."/>
            <person name="Neumann P."/>
            <person name="Vondrak T."/>
            <person name="Novak P."/>
            <person name="Zhang M."/>
            <person name="Costa L."/>
            <person name="Castellani M."/>
            <person name="Scott A."/>
            <person name="Toegelov H."/>
            <person name="Fuchs J."/>
            <person name="Mata-Sucre Y."/>
            <person name="Dias Y."/>
            <person name="Vanzela A.L.L."/>
            <person name="Huettel B."/>
            <person name="Almeida C.C.S."/>
            <person name="Simkova H."/>
            <person name="Souza G."/>
            <person name="Pedrosa-Harand A."/>
            <person name="Macas J."/>
            <person name="Mayer K.F.X."/>
            <person name="Houben A."/>
            <person name="Marques A."/>
        </authorList>
    </citation>
    <scope>NUCLEOTIDE SEQUENCE [LARGE SCALE GENOMIC DNA]</scope>
    <source>
        <strain evidence="3">RhyTen1mFocal</strain>
    </source>
</reference>
<dbReference type="InterPro" id="IPR050592">
    <property type="entry name" value="GDSL_lipolytic_enzyme"/>
</dbReference>
<accession>A0AAD5ZHW8</accession>
<protein>
    <recommendedName>
        <fullName evidence="5">GDSL esterase/lipase</fullName>
    </recommendedName>
</protein>
<dbReference type="PANTHER" id="PTHR45642">
    <property type="entry name" value="GDSL ESTERASE/LIPASE EXL3"/>
    <property type="match status" value="1"/>
</dbReference>
<comment type="caution">
    <text evidence="3">The sequence shown here is derived from an EMBL/GenBank/DDBJ whole genome shotgun (WGS) entry which is preliminary data.</text>
</comment>
<evidence type="ECO:0000313" key="3">
    <source>
        <dbReference type="EMBL" id="KAJ3698206.1"/>
    </source>
</evidence>
<evidence type="ECO:0000313" key="4">
    <source>
        <dbReference type="Proteomes" id="UP001210211"/>
    </source>
</evidence>
<name>A0AAD5ZHW8_9POAL</name>
<dbReference type="SUPFAM" id="SSF52266">
    <property type="entry name" value="SGNH hydrolase"/>
    <property type="match status" value="1"/>
</dbReference>
<dbReference type="FunFam" id="3.40.50.1110:FF:000003">
    <property type="entry name" value="GDSL esterase/lipase APG"/>
    <property type="match status" value="1"/>
</dbReference>
<keyword evidence="4" id="KW-1185">Reference proteome</keyword>
<gene>
    <name evidence="3" type="ORF">LUZ61_001911</name>
</gene>
<organism evidence="3 4">
    <name type="scientific">Rhynchospora tenuis</name>
    <dbReference type="NCBI Taxonomy" id="198213"/>
    <lineage>
        <taxon>Eukaryota</taxon>
        <taxon>Viridiplantae</taxon>
        <taxon>Streptophyta</taxon>
        <taxon>Embryophyta</taxon>
        <taxon>Tracheophyta</taxon>
        <taxon>Spermatophyta</taxon>
        <taxon>Magnoliopsida</taxon>
        <taxon>Liliopsida</taxon>
        <taxon>Poales</taxon>
        <taxon>Cyperaceae</taxon>
        <taxon>Cyperoideae</taxon>
        <taxon>Rhynchosporeae</taxon>
        <taxon>Rhynchospora</taxon>
    </lineage>
</organism>
<comment type="similarity">
    <text evidence="1">Belongs to the 'GDSL' lipolytic enzyme family.</text>
</comment>
<dbReference type="InterPro" id="IPR036514">
    <property type="entry name" value="SGNH_hydro_sf"/>
</dbReference>
<dbReference type="GO" id="GO:0016788">
    <property type="term" value="F:hydrolase activity, acting on ester bonds"/>
    <property type="evidence" value="ECO:0007669"/>
    <property type="project" value="InterPro"/>
</dbReference>
<dbReference type="AlphaFoldDB" id="A0AAD5ZHW8"/>